<sequence length="801" mass="90285">MPVAFALGAAKAAEAAGSAGATMVGLGMGKTDLDLTRDLFKLQMRQAKRLWTADWAEASVRHGESCMQSAQQHSESQAVAMATYFQAERLTTQSIKLARDQDSRAYELSWRAEVRESLRDELANQNNRFNIIMLCDTVCLSCVFSLIADGSPPTSTPLIMLNVYVFGVGLSCTLFSISLWCSVIVVRRLHEHTASILERKLFCLSDDLQTAWKLQLAQGLPTGPNEMLLVNQAYERWVNEYIDPLGKLAIHLMSMGVVAMFVTAGLLVHNQYLLEYEAPSAIFIFWATVVVTSGTVLFMKFSEDSMEKKKQGVYDISWQDGHNLESGPFAKIIRAAEELFSTAAQQLGSTERMESLNTRERAERNFCAKTKSLHHRVTSLRHEAERRSQTRQEVLQLLTTAAEELDALPEELTSRLNKILHDIDEADARTANLVTMQSEHIREASQKEFSRLQRSHPRATMATAPIDAQRIPVALGSLRKKLGEMPLTTLLRVRNLSDEPLRLKSGLQLKTGKYIQTLNAQDKHDNAVNYYFYPVSEIPSRAEVVIVARSGGSNWIPTSGIDGEIVYENRDETWSFRIVFRNELVKNKRRCHVQATHVGASSTHDDADDTHGSSSEDDAAEQYWQIRRDELDRKANNEVLVTIDGWRGGDARKAAHDHRRSSVSLKSGFLLKNRPFGLRLHWQQRWFELTPLEILYSQDMNSKQSSSIKIKDITSVQPGFDLVHKNVFEIHVNNREAYKLSAGTLQERDHWMQQILEVAGLHDDDMADIEANVTSEDSAGTPSQQGFECYVSDRGTEFMQV</sequence>
<gene>
    <name evidence="4" type="ORF">SEMRO_1668_G289850.1</name>
</gene>
<dbReference type="Pfam" id="PF00169">
    <property type="entry name" value="PH"/>
    <property type="match status" value="1"/>
</dbReference>
<dbReference type="OrthoDB" id="42192at2759"/>
<dbReference type="EMBL" id="CAICTM010001666">
    <property type="protein sequence ID" value="CAB9525375.1"/>
    <property type="molecule type" value="Genomic_DNA"/>
</dbReference>
<keyword evidence="2" id="KW-1133">Transmembrane helix</keyword>
<organism evidence="4 5">
    <name type="scientific">Seminavis robusta</name>
    <dbReference type="NCBI Taxonomy" id="568900"/>
    <lineage>
        <taxon>Eukaryota</taxon>
        <taxon>Sar</taxon>
        <taxon>Stramenopiles</taxon>
        <taxon>Ochrophyta</taxon>
        <taxon>Bacillariophyta</taxon>
        <taxon>Bacillariophyceae</taxon>
        <taxon>Bacillariophycidae</taxon>
        <taxon>Naviculales</taxon>
        <taxon>Naviculaceae</taxon>
        <taxon>Seminavis</taxon>
    </lineage>
</organism>
<dbReference type="SUPFAM" id="SSF50729">
    <property type="entry name" value="PH domain-like"/>
    <property type="match status" value="1"/>
</dbReference>
<feature type="domain" description="PH" evidence="3">
    <location>
        <begin position="663"/>
        <end position="760"/>
    </location>
</feature>
<keyword evidence="2" id="KW-0472">Membrane</keyword>
<accession>A0A9N8ES13</accession>
<feature type="transmembrane region" description="Helical" evidence="2">
    <location>
        <begin position="280"/>
        <end position="301"/>
    </location>
</feature>
<feature type="transmembrane region" description="Helical" evidence="2">
    <location>
        <begin position="129"/>
        <end position="147"/>
    </location>
</feature>
<reference evidence="4" key="1">
    <citation type="submission" date="2020-06" db="EMBL/GenBank/DDBJ databases">
        <authorList>
            <consortium name="Plant Systems Biology data submission"/>
        </authorList>
    </citation>
    <scope>NUCLEOTIDE SEQUENCE</scope>
    <source>
        <strain evidence="4">D6</strain>
    </source>
</reference>
<evidence type="ECO:0000256" key="1">
    <source>
        <dbReference type="SAM" id="MobiDB-lite"/>
    </source>
</evidence>
<evidence type="ECO:0000256" key="2">
    <source>
        <dbReference type="SAM" id="Phobius"/>
    </source>
</evidence>
<feature type="transmembrane region" description="Helical" evidence="2">
    <location>
        <begin position="248"/>
        <end position="268"/>
    </location>
</feature>
<keyword evidence="5" id="KW-1185">Reference proteome</keyword>
<feature type="transmembrane region" description="Helical" evidence="2">
    <location>
        <begin position="159"/>
        <end position="186"/>
    </location>
</feature>
<dbReference type="Proteomes" id="UP001153069">
    <property type="component" value="Unassembled WGS sequence"/>
</dbReference>
<dbReference type="AlphaFoldDB" id="A0A9N8ES13"/>
<evidence type="ECO:0000313" key="4">
    <source>
        <dbReference type="EMBL" id="CAB9525375.1"/>
    </source>
</evidence>
<dbReference type="Gene3D" id="2.30.29.30">
    <property type="entry name" value="Pleckstrin-homology domain (PH domain)/Phosphotyrosine-binding domain (PTB)"/>
    <property type="match status" value="1"/>
</dbReference>
<comment type="caution">
    <text evidence="4">The sequence shown here is derived from an EMBL/GenBank/DDBJ whole genome shotgun (WGS) entry which is preliminary data.</text>
</comment>
<dbReference type="PROSITE" id="PS50003">
    <property type="entry name" value="PH_DOMAIN"/>
    <property type="match status" value="1"/>
</dbReference>
<feature type="region of interest" description="Disordered" evidence="1">
    <location>
        <begin position="597"/>
        <end position="619"/>
    </location>
</feature>
<dbReference type="SMART" id="SM00233">
    <property type="entry name" value="PH"/>
    <property type="match status" value="1"/>
</dbReference>
<dbReference type="InterPro" id="IPR011993">
    <property type="entry name" value="PH-like_dom_sf"/>
</dbReference>
<evidence type="ECO:0000313" key="5">
    <source>
        <dbReference type="Proteomes" id="UP001153069"/>
    </source>
</evidence>
<evidence type="ECO:0000259" key="3">
    <source>
        <dbReference type="PROSITE" id="PS50003"/>
    </source>
</evidence>
<keyword evidence="2" id="KW-0812">Transmembrane</keyword>
<proteinExistence type="predicted"/>
<dbReference type="CDD" id="cd00821">
    <property type="entry name" value="PH"/>
    <property type="match status" value="1"/>
</dbReference>
<protein>
    <recommendedName>
        <fullName evidence="3">PH domain-containing protein</fullName>
    </recommendedName>
</protein>
<dbReference type="InterPro" id="IPR001849">
    <property type="entry name" value="PH_domain"/>
</dbReference>
<name>A0A9N8ES13_9STRA</name>